<dbReference type="InterPro" id="IPR021109">
    <property type="entry name" value="Peptidase_aspartic_dom_sf"/>
</dbReference>
<feature type="non-terminal residue" evidence="2">
    <location>
        <position position="1"/>
    </location>
</feature>
<dbReference type="Pfam" id="PF00078">
    <property type="entry name" value="RVT_1"/>
    <property type="match status" value="1"/>
</dbReference>
<name>A0A371GSK4_MUCPR</name>
<dbReference type="AlphaFoldDB" id="A0A371GSK4"/>
<comment type="caution">
    <text evidence="2">The sequence shown here is derived from an EMBL/GenBank/DDBJ whole genome shotgun (WGS) entry which is preliminary data.</text>
</comment>
<dbReference type="SUPFAM" id="SSF56672">
    <property type="entry name" value="DNA/RNA polymerases"/>
    <property type="match status" value="1"/>
</dbReference>
<organism evidence="2 3">
    <name type="scientific">Mucuna pruriens</name>
    <name type="common">Velvet bean</name>
    <name type="synonym">Dolichos pruriens</name>
    <dbReference type="NCBI Taxonomy" id="157652"/>
    <lineage>
        <taxon>Eukaryota</taxon>
        <taxon>Viridiplantae</taxon>
        <taxon>Streptophyta</taxon>
        <taxon>Embryophyta</taxon>
        <taxon>Tracheophyta</taxon>
        <taxon>Spermatophyta</taxon>
        <taxon>Magnoliopsida</taxon>
        <taxon>eudicotyledons</taxon>
        <taxon>Gunneridae</taxon>
        <taxon>Pentapetalae</taxon>
        <taxon>rosids</taxon>
        <taxon>fabids</taxon>
        <taxon>Fabales</taxon>
        <taxon>Fabaceae</taxon>
        <taxon>Papilionoideae</taxon>
        <taxon>50 kb inversion clade</taxon>
        <taxon>NPAAA clade</taxon>
        <taxon>indigoferoid/millettioid clade</taxon>
        <taxon>Phaseoleae</taxon>
        <taxon>Mucuna</taxon>
    </lineage>
</organism>
<evidence type="ECO:0000313" key="3">
    <source>
        <dbReference type="Proteomes" id="UP000257109"/>
    </source>
</evidence>
<sequence length="443" mass="50997">MKHWAVKRCEWPHLQEIIKILGDSFAKKVIVLVDSRASHNFLSCDLVEVLGIRPHETKEYVEQVGDRYQIVNKGVCRDVELKLPTLDVKQDFYLFDLGGVNVVLGYSWLEELGDMKANFKEHMMKVKVKGKRNGRKGVKCINIELGMMTLYSKEMPIHDQDEGERTLEEYSELFQKDAIEKFVHDMLIASLIRTSMVVGDFVLTIGLLTILLPPNKLPILGAIIFSKLDLKSNYHWIRMEDNDIHKTTFRTHEGHYEYLVMRFGLTNTLSTFQAHMNDIFRPYLRKLFFDDILIYSTNKQDHLEQLRIVLEVLRRNLLKVNFKKCSFGMEKLEHLGHIISVEGIEVDLNKVKAMILTTDIKGVKGFLGLTKYYRRKTVFNGGGCNESLLRAQGNDDSAPNFQFPSEVEIDALRVGIGVVLMQLGRPLAFINQALCERERSTVV</sequence>
<dbReference type="InterPro" id="IPR000477">
    <property type="entry name" value="RT_dom"/>
</dbReference>
<dbReference type="CDD" id="cd00303">
    <property type="entry name" value="retropepsin_like"/>
    <property type="match status" value="1"/>
</dbReference>
<evidence type="ECO:0000259" key="1">
    <source>
        <dbReference type="Pfam" id="PF00078"/>
    </source>
</evidence>
<dbReference type="PANTHER" id="PTHR24559:SF450">
    <property type="entry name" value="RNA-DIRECTED DNA POLYMERASE HOMOLOG"/>
    <property type="match status" value="1"/>
</dbReference>
<dbReference type="InterPro" id="IPR043502">
    <property type="entry name" value="DNA/RNA_pol_sf"/>
</dbReference>
<accession>A0A371GSK4</accession>
<dbReference type="Gene3D" id="3.10.10.10">
    <property type="entry name" value="HIV Type 1 Reverse Transcriptase, subunit A, domain 1"/>
    <property type="match status" value="1"/>
</dbReference>
<feature type="domain" description="Reverse transcriptase" evidence="1">
    <location>
        <begin position="222"/>
        <end position="339"/>
    </location>
</feature>
<dbReference type="InterPro" id="IPR043128">
    <property type="entry name" value="Rev_trsase/Diguanyl_cyclase"/>
</dbReference>
<protein>
    <submittedName>
        <fullName evidence="2">Retrovirus-related Pol polyprotein from transposon 17.6</fullName>
    </submittedName>
</protein>
<dbReference type="EMBL" id="QJKJ01004614">
    <property type="protein sequence ID" value="RDX93413.1"/>
    <property type="molecule type" value="Genomic_DNA"/>
</dbReference>
<dbReference type="Proteomes" id="UP000257109">
    <property type="component" value="Unassembled WGS sequence"/>
</dbReference>
<reference evidence="2" key="1">
    <citation type="submission" date="2018-05" db="EMBL/GenBank/DDBJ databases">
        <title>Draft genome of Mucuna pruriens seed.</title>
        <authorList>
            <person name="Nnadi N.E."/>
            <person name="Vos R."/>
            <person name="Hasami M.H."/>
            <person name="Devisetty U.K."/>
            <person name="Aguiy J.C."/>
        </authorList>
    </citation>
    <scope>NUCLEOTIDE SEQUENCE [LARGE SCALE GENOMIC DNA]</scope>
    <source>
        <strain evidence="2">JCA_2017</strain>
    </source>
</reference>
<dbReference type="PANTHER" id="PTHR24559">
    <property type="entry name" value="TRANSPOSON TY3-I GAG-POL POLYPROTEIN"/>
    <property type="match status" value="1"/>
</dbReference>
<dbReference type="InterPro" id="IPR053134">
    <property type="entry name" value="RNA-dir_DNA_polymerase"/>
</dbReference>
<dbReference type="Pfam" id="PF08284">
    <property type="entry name" value="RVP_2"/>
    <property type="match status" value="1"/>
</dbReference>
<keyword evidence="3" id="KW-1185">Reference proteome</keyword>
<gene>
    <name evidence="2" type="primary">pol</name>
    <name evidence="2" type="ORF">CR513_24334</name>
</gene>
<dbReference type="OrthoDB" id="117622at2759"/>
<dbReference type="Gene3D" id="2.40.70.10">
    <property type="entry name" value="Acid Proteases"/>
    <property type="match status" value="1"/>
</dbReference>
<proteinExistence type="predicted"/>
<dbReference type="Gene3D" id="3.30.70.270">
    <property type="match status" value="1"/>
</dbReference>
<evidence type="ECO:0000313" key="2">
    <source>
        <dbReference type="EMBL" id="RDX93413.1"/>
    </source>
</evidence>
<dbReference type="CDD" id="cd01647">
    <property type="entry name" value="RT_LTR"/>
    <property type="match status" value="1"/>
</dbReference>